<dbReference type="Proteomes" id="UP001445335">
    <property type="component" value="Unassembled WGS sequence"/>
</dbReference>
<evidence type="ECO:0000313" key="2">
    <source>
        <dbReference type="EMBL" id="KAK9832660.1"/>
    </source>
</evidence>
<keyword evidence="3" id="KW-1185">Reference proteome</keyword>
<organism evidence="2 3">
    <name type="scientific">Elliptochloris bilobata</name>
    <dbReference type="NCBI Taxonomy" id="381761"/>
    <lineage>
        <taxon>Eukaryota</taxon>
        <taxon>Viridiplantae</taxon>
        <taxon>Chlorophyta</taxon>
        <taxon>core chlorophytes</taxon>
        <taxon>Trebouxiophyceae</taxon>
        <taxon>Trebouxiophyceae incertae sedis</taxon>
        <taxon>Elliptochloris clade</taxon>
        <taxon>Elliptochloris</taxon>
    </lineage>
</organism>
<protein>
    <recommendedName>
        <fullName evidence="4">DUF1264-domain-containing protein</fullName>
    </recommendedName>
</protein>
<evidence type="ECO:0000256" key="1">
    <source>
        <dbReference type="ARBA" id="ARBA00009740"/>
    </source>
</evidence>
<dbReference type="PANTHER" id="PTHR31360:SF0">
    <property type="entry name" value="OIL BODY-ASSOCIATED PROTEIN 1B"/>
    <property type="match status" value="1"/>
</dbReference>
<comment type="similarity">
    <text evidence="1">Belongs to the OBAP family.</text>
</comment>
<sequence length="277" mass="30596">MAKPGDTGYTSATGPTKVASNTEVDYAVNEKGEAVNRSGLAAVSLGEKQVGSDAVPGKDPGIKSTILEAGTSLLQKFAPTKKISQHVCAFHFYAHDMTRQVEAHHYCSCANDEFRQCVIYDTDQPNARLIGIEYIISRRLFEGLPADEKKFWHSHQYEVISGQLVAPGVPTMAETLEMQRLVDTYGKTFHTWQVDRGDQLPLGPPHLMMAFTADGQLNPALLEARDKRLGVNTAELREKRKSTIKPTDNIAAGANHWEQLVGGKRKAWQTKMEQVDS</sequence>
<dbReference type="AlphaFoldDB" id="A0AAW1RG69"/>
<dbReference type="Pfam" id="PF06884">
    <property type="entry name" value="DUF1264"/>
    <property type="match status" value="1"/>
</dbReference>
<dbReference type="EMBL" id="JALJOU010000040">
    <property type="protein sequence ID" value="KAK9832660.1"/>
    <property type="molecule type" value="Genomic_DNA"/>
</dbReference>
<gene>
    <name evidence="2" type="ORF">WJX81_008441</name>
</gene>
<evidence type="ECO:0000313" key="3">
    <source>
        <dbReference type="Proteomes" id="UP001445335"/>
    </source>
</evidence>
<dbReference type="PANTHER" id="PTHR31360">
    <property type="match status" value="1"/>
</dbReference>
<accession>A0AAW1RG69</accession>
<dbReference type="InterPro" id="IPR010686">
    <property type="entry name" value="OBAP-like"/>
</dbReference>
<evidence type="ECO:0008006" key="4">
    <source>
        <dbReference type="Google" id="ProtNLM"/>
    </source>
</evidence>
<comment type="caution">
    <text evidence="2">The sequence shown here is derived from an EMBL/GenBank/DDBJ whole genome shotgun (WGS) entry which is preliminary data.</text>
</comment>
<proteinExistence type="inferred from homology"/>
<name>A0AAW1RG69_9CHLO</name>
<reference evidence="2 3" key="1">
    <citation type="journal article" date="2024" name="Nat. Commun.">
        <title>Phylogenomics reveals the evolutionary origins of lichenization in chlorophyte algae.</title>
        <authorList>
            <person name="Puginier C."/>
            <person name="Libourel C."/>
            <person name="Otte J."/>
            <person name="Skaloud P."/>
            <person name="Haon M."/>
            <person name="Grisel S."/>
            <person name="Petersen M."/>
            <person name="Berrin J.G."/>
            <person name="Delaux P.M."/>
            <person name="Dal Grande F."/>
            <person name="Keller J."/>
        </authorList>
    </citation>
    <scope>NUCLEOTIDE SEQUENCE [LARGE SCALE GENOMIC DNA]</scope>
    <source>
        <strain evidence="2 3">SAG 245.80</strain>
    </source>
</reference>